<dbReference type="Proteomes" id="UP000008922">
    <property type="component" value="Chromosome"/>
</dbReference>
<keyword evidence="4" id="KW-0547">Nucleotide-binding</keyword>
<dbReference type="GO" id="GO:0005524">
    <property type="term" value="F:ATP binding"/>
    <property type="evidence" value="ECO:0007669"/>
    <property type="project" value="UniProtKB-KW"/>
</dbReference>
<evidence type="ECO:0000256" key="6">
    <source>
        <dbReference type="ARBA" id="ARBA00023004"/>
    </source>
</evidence>
<dbReference type="KEGG" id="atm:ANT_29690"/>
<dbReference type="HOGENOM" id="CLU_000604_1_1_0"/>
<keyword evidence="8" id="KW-0472">Membrane</keyword>
<evidence type="ECO:0000256" key="3">
    <source>
        <dbReference type="ARBA" id="ARBA00022496"/>
    </source>
</evidence>
<dbReference type="CDD" id="cd03259">
    <property type="entry name" value="ABC_Carb_Solutes_like"/>
    <property type="match status" value="1"/>
</dbReference>
<dbReference type="FunFam" id="3.40.50.300:FF:000425">
    <property type="entry name" value="Probable ABC transporter, ATP-binding subunit"/>
    <property type="match status" value="1"/>
</dbReference>
<protein>
    <recommendedName>
        <fullName evidence="9">ABC-type quaternary amine transporter</fullName>
        <ecNumber evidence="9">7.6.2.9</ecNumber>
    </recommendedName>
</protein>
<dbReference type="GO" id="GO:0015408">
    <property type="term" value="F:ABC-type ferric iron transporter activity"/>
    <property type="evidence" value="ECO:0007669"/>
    <property type="project" value="InterPro"/>
</dbReference>
<dbReference type="InterPro" id="IPR027417">
    <property type="entry name" value="P-loop_NTPase"/>
</dbReference>
<keyword evidence="2" id="KW-1003">Cell membrane</keyword>
<keyword evidence="1" id="KW-0813">Transport</keyword>
<evidence type="ECO:0000256" key="4">
    <source>
        <dbReference type="ARBA" id="ARBA00022741"/>
    </source>
</evidence>
<dbReference type="InParanoid" id="E8N248"/>
<dbReference type="Gene3D" id="3.40.50.300">
    <property type="entry name" value="P-loop containing nucleotide triphosphate hydrolases"/>
    <property type="match status" value="1"/>
</dbReference>
<proteinExistence type="predicted"/>
<dbReference type="Pfam" id="PF00005">
    <property type="entry name" value="ABC_tran"/>
    <property type="match status" value="1"/>
</dbReference>
<dbReference type="OrthoDB" id="9778160at2"/>
<dbReference type="SUPFAM" id="SSF50331">
    <property type="entry name" value="MOP-like"/>
    <property type="match status" value="1"/>
</dbReference>
<evidence type="ECO:0000313" key="11">
    <source>
        <dbReference type="EMBL" id="BAJ64995.1"/>
    </source>
</evidence>
<dbReference type="EMBL" id="AP012029">
    <property type="protein sequence ID" value="BAJ64995.1"/>
    <property type="molecule type" value="Genomic_DNA"/>
</dbReference>
<dbReference type="AlphaFoldDB" id="E8N248"/>
<dbReference type="STRING" id="926569.ANT_29690"/>
<dbReference type="GO" id="GO:0015418">
    <property type="term" value="F:ABC-type quaternary ammonium compound transporting activity"/>
    <property type="evidence" value="ECO:0007669"/>
    <property type="project" value="UniProtKB-EC"/>
</dbReference>
<dbReference type="GO" id="GO:0016020">
    <property type="term" value="C:membrane"/>
    <property type="evidence" value="ECO:0007669"/>
    <property type="project" value="InterPro"/>
</dbReference>
<dbReference type="InterPro" id="IPR008995">
    <property type="entry name" value="Mo/tungstate-bd_C_term_dom"/>
</dbReference>
<feature type="domain" description="ABC transporter" evidence="10">
    <location>
        <begin position="4"/>
        <end position="238"/>
    </location>
</feature>
<keyword evidence="7" id="KW-0406">Ion transport</keyword>
<name>E8N248_ANATU</name>
<evidence type="ECO:0000313" key="12">
    <source>
        <dbReference type="Proteomes" id="UP000008922"/>
    </source>
</evidence>
<dbReference type="SMART" id="SM00382">
    <property type="entry name" value="AAA"/>
    <property type="match status" value="1"/>
</dbReference>
<dbReference type="InterPro" id="IPR003593">
    <property type="entry name" value="AAA+_ATPase"/>
</dbReference>
<organism evidence="11 12">
    <name type="scientific">Anaerolinea thermophila (strain DSM 14523 / JCM 11388 / NBRC 100420 / UNI-1)</name>
    <dbReference type="NCBI Taxonomy" id="926569"/>
    <lineage>
        <taxon>Bacteria</taxon>
        <taxon>Bacillati</taxon>
        <taxon>Chloroflexota</taxon>
        <taxon>Anaerolineae</taxon>
        <taxon>Anaerolineales</taxon>
        <taxon>Anaerolineaceae</taxon>
        <taxon>Anaerolinea</taxon>
    </lineage>
</organism>
<evidence type="ECO:0000256" key="5">
    <source>
        <dbReference type="ARBA" id="ARBA00022840"/>
    </source>
</evidence>
<evidence type="ECO:0000256" key="2">
    <source>
        <dbReference type="ARBA" id="ARBA00022475"/>
    </source>
</evidence>
<keyword evidence="3" id="KW-0410">Iron transport</keyword>
<dbReference type="PROSITE" id="PS50893">
    <property type="entry name" value="ABC_TRANSPORTER_2"/>
    <property type="match status" value="1"/>
</dbReference>
<dbReference type="InterPro" id="IPR050093">
    <property type="entry name" value="ABC_SmlMolc_Importer"/>
</dbReference>
<gene>
    <name evidence="11" type="ordered locus">ANT_29690</name>
</gene>
<keyword evidence="12" id="KW-1185">Reference proteome</keyword>
<evidence type="ECO:0000256" key="1">
    <source>
        <dbReference type="ARBA" id="ARBA00022448"/>
    </source>
</evidence>
<dbReference type="InterPro" id="IPR015853">
    <property type="entry name" value="ABC_transpr_FbpC"/>
</dbReference>
<dbReference type="eggNOG" id="COG3842">
    <property type="taxonomic scope" value="Bacteria"/>
</dbReference>
<dbReference type="EC" id="7.6.2.9" evidence="9"/>
<dbReference type="SUPFAM" id="SSF52540">
    <property type="entry name" value="P-loop containing nucleoside triphosphate hydrolases"/>
    <property type="match status" value="1"/>
</dbReference>
<dbReference type="GO" id="GO:0016887">
    <property type="term" value="F:ATP hydrolysis activity"/>
    <property type="evidence" value="ECO:0007669"/>
    <property type="project" value="InterPro"/>
</dbReference>
<keyword evidence="5 11" id="KW-0067">ATP-binding</keyword>
<dbReference type="PROSITE" id="PS00211">
    <property type="entry name" value="ABC_TRANSPORTER_1"/>
    <property type="match status" value="1"/>
</dbReference>
<evidence type="ECO:0000259" key="10">
    <source>
        <dbReference type="PROSITE" id="PS50893"/>
    </source>
</evidence>
<dbReference type="RefSeq" id="WP_013561339.1">
    <property type="nucleotide sequence ID" value="NC_014960.1"/>
</dbReference>
<dbReference type="PANTHER" id="PTHR42781:SF4">
    <property type="entry name" value="SPERMIDINE_PUTRESCINE IMPORT ATP-BINDING PROTEIN POTA"/>
    <property type="match status" value="1"/>
</dbReference>
<dbReference type="PANTHER" id="PTHR42781">
    <property type="entry name" value="SPERMIDINE/PUTRESCINE IMPORT ATP-BINDING PROTEIN POTA"/>
    <property type="match status" value="1"/>
</dbReference>
<evidence type="ECO:0000256" key="9">
    <source>
        <dbReference type="ARBA" id="ARBA00066388"/>
    </source>
</evidence>
<accession>E8N248</accession>
<reference evidence="11 12" key="1">
    <citation type="submission" date="2010-12" db="EMBL/GenBank/DDBJ databases">
        <title>Whole genome sequence of Anaerolinea thermophila UNI-1.</title>
        <authorList>
            <person name="Narita-Yamada S."/>
            <person name="Kishi E."/>
            <person name="Watanabe Y."/>
            <person name="Takasaki K."/>
            <person name="Ankai A."/>
            <person name="Oguchi A."/>
            <person name="Fukui S."/>
            <person name="Takahashi M."/>
            <person name="Yashiro I."/>
            <person name="Hosoyama A."/>
            <person name="Sekiguchi Y."/>
            <person name="Hanada S."/>
            <person name="Fujita N."/>
        </authorList>
    </citation>
    <scope>NUCLEOTIDE SEQUENCE [LARGE SCALE GENOMIC DNA]</scope>
    <source>
        <strain evidence="12">DSM 14523 / JCM 11388 / NBRC 100420 / UNI-1</strain>
    </source>
</reference>
<dbReference type="InterPro" id="IPR003439">
    <property type="entry name" value="ABC_transporter-like_ATP-bd"/>
</dbReference>
<evidence type="ECO:0000256" key="7">
    <source>
        <dbReference type="ARBA" id="ARBA00023065"/>
    </source>
</evidence>
<sequence>MIALSLHHVSRTFAQNPRPAVDDLSLDLPAGQILALVGPSGCGKTTTLRLIAGLECPDRGKIFINGRLMASSLVFVPPERRGVGMVFQDHALFPHLTVFDNVAFGLRGKPRTQVRQTVHAMLEMVGLQALAGRYPHALSGGERQRVALARALAPRPVLVLMDEPFSSLDADMRLEMREQVRGILKEMGATVVFVTHDQEEALFMGDRLAVFREGRMEQLGTPEEIFHASTSRFVAEFMGDSDFLPGSVVHEGIHTPLGVIAQPLSLPAGTPVEIALRADDVDFVPDGQNGNAVIVERFFRGAFHVYRLRLESGEVLHAFKEHTLVLPAGMRVRARISAEHPLIVFPKRA</sequence>
<evidence type="ECO:0000256" key="8">
    <source>
        <dbReference type="ARBA" id="ARBA00023136"/>
    </source>
</evidence>
<dbReference type="InterPro" id="IPR017871">
    <property type="entry name" value="ABC_transporter-like_CS"/>
</dbReference>
<keyword evidence="6" id="KW-0408">Iron</keyword>